<evidence type="ECO:0000313" key="4">
    <source>
        <dbReference type="Proteomes" id="UP000442244"/>
    </source>
</evidence>
<dbReference type="InterPro" id="IPR050266">
    <property type="entry name" value="AB_hydrolase_sf"/>
</dbReference>
<reference evidence="3 4" key="1">
    <citation type="submission" date="2019-01" db="EMBL/GenBank/DDBJ databases">
        <title>Leuconostoc litchii sp. nov., a novel lactic acid bacterium isolated from lychee.</title>
        <authorList>
            <person name="Wang L.-T."/>
        </authorList>
    </citation>
    <scope>NUCLEOTIDE SEQUENCE [LARGE SCALE GENOMIC DNA]</scope>
    <source>
        <strain evidence="3 4">MB7</strain>
    </source>
</reference>
<sequence length="261" mass="29608">MATFMTNDNVRLHYNIYGQGTPIILIAGYSGNQASWTAQISPLQEAGFQVITYDRRNHGESETVNYGMRISRHGKDLAELITALELEKVILLGHSMGASTIWAYLSLFGDEHVKAVITEDQVPKILKDDTWSYGIFNADITMLWTAAEKLPHTKLTHAKISKDIKLSLSKAYHPFDFKFNEPLLLNSFIQDWRDVVKRTRVPQLFLAGRHSPLWPSQHVEVLQSLAVNDSETYIFSDAGHIPHIEEPASFNQILISFLKNQ</sequence>
<dbReference type="Proteomes" id="UP000442244">
    <property type="component" value="Unassembled WGS sequence"/>
</dbReference>
<dbReference type="SUPFAM" id="SSF53474">
    <property type="entry name" value="alpha/beta-Hydrolases"/>
    <property type="match status" value="1"/>
</dbReference>
<proteinExistence type="predicted"/>
<dbReference type="AlphaFoldDB" id="A0A6P2CSF1"/>
<dbReference type="GO" id="GO:0016020">
    <property type="term" value="C:membrane"/>
    <property type="evidence" value="ECO:0007669"/>
    <property type="project" value="TreeGrafter"/>
</dbReference>
<organism evidence="3 4">
    <name type="scientific">Leuconostoc litchii</name>
    <dbReference type="NCBI Taxonomy" id="1981069"/>
    <lineage>
        <taxon>Bacteria</taxon>
        <taxon>Bacillati</taxon>
        <taxon>Bacillota</taxon>
        <taxon>Bacilli</taxon>
        <taxon>Lactobacillales</taxon>
        <taxon>Lactobacillaceae</taxon>
        <taxon>Leuconostoc</taxon>
    </lineage>
</organism>
<dbReference type="PANTHER" id="PTHR43798:SF31">
    <property type="entry name" value="AB HYDROLASE SUPERFAMILY PROTEIN YCLE"/>
    <property type="match status" value="1"/>
</dbReference>
<gene>
    <name evidence="3" type="ORF">ESZ47_03420</name>
</gene>
<dbReference type="InterPro" id="IPR029058">
    <property type="entry name" value="AB_hydrolase_fold"/>
</dbReference>
<evidence type="ECO:0000256" key="1">
    <source>
        <dbReference type="ARBA" id="ARBA00022801"/>
    </source>
</evidence>
<dbReference type="InterPro" id="IPR000639">
    <property type="entry name" value="Epox_hydrolase-like"/>
</dbReference>
<name>A0A6P2CSF1_9LACO</name>
<feature type="domain" description="AB hydrolase-1" evidence="2">
    <location>
        <begin position="22"/>
        <end position="247"/>
    </location>
</feature>
<dbReference type="GO" id="GO:0016787">
    <property type="term" value="F:hydrolase activity"/>
    <property type="evidence" value="ECO:0007669"/>
    <property type="project" value="UniProtKB-KW"/>
</dbReference>
<dbReference type="PANTHER" id="PTHR43798">
    <property type="entry name" value="MONOACYLGLYCEROL LIPASE"/>
    <property type="match status" value="1"/>
</dbReference>
<dbReference type="PRINTS" id="PR00412">
    <property type="entry name" value="EPOXHYDRLASE"/>
</dbReference>
<dbReference type="Pfam" id="PF00561">
    <property type="entry name" value="Abhydrolase_1"/>
    <property type="match status" value="1"/>
</dbReference>
<evidence type="ECO:0000313" key="3">
    <source>
        <dbReference type="EMBL" id="TYC47197.1"/>
    </source>
</evidence>
<dbReference type="RefSeq" id="WP_148604761.1">
    <property type="nucleotide sequence ID" value="NZ_BSUV01000001.1"/>
</dbReference>
<dbReference type="Gene3D" id="3.40.50.1820">
    <property type="entry name" value="alpha/beta hydrolase"/>
    <property type="match status" value="1"/>
</dbReference>
<accession>A0A6P2CSF1</accession>
<keyword evidence="4" id="KW-1185">Reference proteome</keyword>
<dbReference type="EMBL" id="SDGY01000001">
    <property type="protein sequence ID" value="TYC47197.1"/>
    <property type="molecule type" value="Genomic_DNA"/>
</dbReference>
<keyword evidence="1 3" id="KW-0378">Hydrolase</keyword>
<dbReference type="InterPro" id="IPR000073">
    <property type="entry name" value="AB_hydrolase_1"/>
</dbReference>
<evidence type="ECO:0000259" key="2">
    <source>
        <dbReference type="Pfam" id="PF00561"/>
    </source>
</evidence>
<protein>
    <submittedName>
        <fullName evidence="3">Alpha/beta hydrolase</fullName>
    </submittedName>
</protein>
<comment type="caution">
    <text evidence="3">The sequence shown here is derived from an EMBL/GenBank/DDBJ whole genome shotgun (WGS) entry which is preliminary data.</text>
</comment>
<dbReference type="OrthoDB" id="9805423at2"/>